<evidence type="ECO:0000313" key="1">
    <source>
        <dbReference type="EMBL" id="NYI85968.1"/>
    </source>
</evidence>
<organism evidence="1 2">
    <name type="scientific">Saccharopolyspora hordei</name>
    <dbReference type="NCBI Taxonomy" id="1838"/>
    <lineage>
        <taxon>Bacteria</taxon>
        <taxon>Bacillati</taxon>
        <taxon>Actinomycetota</taxon>
        <taxon>Actinomycetes</taxon>
        <taxon>Pseudonocardiales</taxon>
        <taxon>Pseudonocardiaceae</taxon>
        <taxon>Saccharopolyspora</taxon>
    </lineage>
</organism>
<gene>
    <name evidence="1" type="ORF">HNR68_004598</name>
</gene>
<sequence length="150" mass="15510">MIDSEPPLDGHHSLNGKEAPEMRRHPLLFSIAAALTALVVSPATPATAVAPERAPACTLFAEQPTREGNTLVAHGGRTGCANTATVDVRIVVPQKDAAPKVLGQLTQSGTEIDLTAKAPCTTGGTVQAHTETVSSTGALYRSAPITFENC</sequence>
<accession>A0A853ATK7</accession>
<keyword evidence="2" id="KW-1185">Reference proteome</keyword>
<dbReference type="EMBL" id="JACCFJ010000001">
    <property type="protein sequence ID" value="NYI85968.1"/>
    <property type="molecule type" value="Genomic_DNA"/>
</dbReference>
<name>A0A853ATK7_9PSEU</name>
<reference evidence="1 2" key="1">
    <citation type="submission" date="2020-07" db="EMBL/GenBank/DDBJ databases">
        <title>Sequencing the genomes of 1000 actinobacteria strains.</title>
        <authorList>
            <person name="Klenk H.-P."/>
        </authorList>
    </citation>
    <scope>NUCLEOTIDE SEQUENCE [LARGE SCALE GENOMIC DNA]</scope>
    <source>
        <strain evidence="1 2">DSM 44065</strain>
    </source>
</reference>
<dbReference type="Proteomes" id="UP000587002">
    <property type="component" value="Unassembled WGS sequence"/>
</dbReference>
<proteinExistence type="predicted"/>
<dbReference type="RefSeq" id="WP_179723802.1">
    <property type="nucleotide sequence ID" value="NZ_BAABFH010000001.1"/>
</dbReference>
<dbReference type="AlphaFoldDB" id="A0A853ATK7"/>
<evidence type="ECO:0000313" key="2">
    <source>
        <dbReference type="Proteomes" id="UP000587002"/>
    </source>
</evidence>
<protein>
    <submittedName>
        <fullName evidence="1">Uncharacterized protein</fullName>
    </submittedName>
</protein>
<comment type="caution">
    <text evidence="1">The sequence shown here is derived from an EMBL/GenBank/DDBJ whole genome shotgun (WGS) entry which is preliminary data.</text>
</comment>